<feature type="domain" description="FAR1" evidence="2">
    <location>
        <begin position="37"/>
        <end position="125"/>
    </location>
</feature>
<dbReference type="OrthoDB" id="1894539at2759"/>
<dbReference type="PANTHER" id="PTHR46328">
    <property type="entry name" value="FAR-RED IMPAIRED RESPONSIVE (FAR1) FAMILY PROTEIN-RELATED"/>
    <property type="match status" value="1"/>
</dbReference>
<feature type="region of interest" description="Disordered" evidence="1">
    <location>
        <begin position="1"/>
        <end position="26"/>
    </location>
</feature>
<sequence>MDSSTQGNIDLDLQQSITSNDHPSTDMSFNTLEDAENFYYRYAGHTGFSVCKSTTSSNTDGITRRTLVCSKNRKSNAIIPSSTTSSKKKRNIRNPGTGYKAKITFFVKDDIWFVSICITSYNHLLSTPSKRRFLPTNRKITPHTKNIIHELEASNVAPSQ</sequence>
<evidence type="ECO:0000313" key="3">
    <source>
        <dbReference type="EMBL" id="KMZ67233.1"/>
    </source>
</evidence>
<dbReference type="InterPro" id="IPR004330">
    <property type="entry name" value="FAR1_DNA_bnd_dom"/>
</dbReference>
<dbReference type="PANTHER" id="PTHR46328:SF30">
    <property type="entry name" value="OS04G0641500 PROTEIN"/>
    <property type="match status" value="1"/>
</dbReference>
<gene>
    <name evidence="3" type="ORF">ZOSMA_270G00050</name>
</gene>
<organism evidence="3 4">
    <name type="scientific">Zostera marina</name>
    <name type="common">Eelgrass</name>
    <dbReference type="NCBI Taxonomy" id="29655"/>
    <lineage>
        <taxon>Eukaryota</taxon>
        <taxon>Viridiplantae</taxon>
        <taxon>Streptophyta</taxon>
        <taxon>Embryophyta</taxon>
        <taxon>Tracheophyta</taxon>
        <taxon>Spermatophyta</taxon>
        <taxon>Magnoliopsida</taxon>
        <taxon>Liliopsida</taxon>
        <taxon>Zosteraceae</taxon>
        <taxon>Zostera</taxon>
    </lineage>
</organism>
<dbReference type="AlphaFoldDB" id="A0A0K9PDU9"/>
<reference evidence="4" key="1">
    <citation type="journal article" date="2016" name="Nature">
        <title>The genome of the seagrass Zostera marina reveals angiosperm adaptation to the sea.</title>
        <authorList>
            <person name="Olsen J.L."/>
            <person name="Rouze P."/>
            <person name="Verhelst B."/>
            <person name="Lin Y.-C."/>
            <person name="Bayer T."/>
            <person name="Collen J."/>
            <person name="Dattolo E."/>
            <person name="De Paoli E."/>
            <person name="Dittami S."/>
            <person name="Maumus F."/>
            <person name="Michel G."/>
            <person name="Kersting A."/>
            <person name="Lauritano C."/>
            <person name="Lohaus R."/>
            <person name="Toepel M."/>
            <person name="Tonon T."/>
            <person name="Vanneste K."/>
            <person name="Amirebrahimi M."/>
            <person name="Brakel J."/>
            <person name="Bostroem C."/>
            <person name="Chovatia M."/>
            <person name="Grimwood J."/>
            <person name="Jenkins J.W."/>
            <person name="Jueterbock A."/>
            <person name="Mraz A."/>
            <person name="Stam W.T."/>
            <person name="Tice H."/>
            <person name="Bornberg-Bauer E."/>
            <person name="Green P.J."/>
            <person name="Pearson G.A."/>
            <person name="Procaccini G."/>
            <person name="Duarte C.M."/>
            <person name="Schmutz J."/>
            <person name="Reusch T.B.H."/>
            <person name="Van de Peer Y."/>
        </authorList>
    </citation>
    <scope>NUCLEOTIDE SEQUENCE [LARGE SCALE GENOMIC DNA]</scope>
    <source>
        <strain evidence="4">cv. Finnish</strain>
    </source>
</reference>
<dbReference type="Proteomes" id="UP000036987">
    <property type="component" value="Unassembled WGS sequence"/>
</dbReference>
<protein>
    <recommendedName>
        <fullName evidence="2">FAR1 domain-containing protein</fullName>
    </recommendedName>
</protein>
<accession>A0A0K9PDU9</accession>
<evidence type="ECO:0000256" key="1">
    <source>
        <dbReference type="SAM" id="MobiDB-lite"/>
    </source>
</evidence>
<proteinExistence type="predicted"/>
<evidence type="ECO:0000313" key="4">
    <source>
        <dbReference type="Proteomes" id="UP000036987"/>
    </source>
</evidence>
<evidence type="ECO:0000259" key="2">
    <source>
        <dbReference type="Pfam" id="PF03101"/>
    </source>
</evidence>
<dbReference type="Pfam" id="PF03101">
    <property type="entry name" value="FAR1"/>
    <property type="match status" value="1"/>
</dbReference>
<dbReference type="EMBL" id="LFYR01000916">
    <property type="protein sequence ID" value="KMZ67233.1"/>
    <property type="molecule type" value="Genomic_DNA"/>
</dbReference>
<comment type="caution">
    <text evidence="3">The sequence shown here is derived from an EMBL/GenBank/DDBJ whole genome shotgun (WGS) entry which is preliminary data.</text>
</comment>
<keyword evidence="4" id="KW-1185">Reference proteome</keyword>
<name>A0A0K9PDU9_ZOSMR</name>